<dbReference type="Proteomes" id="UP000016761">
    <property type="component" value="Unassembled WGS sequence"/>
</dbReference>
<dbReference type="RefSeq" id="WP_021814913.1">
    <property type="nucleotide sequence ID" value="NZ_AUSW01000034.1"/>
</dbReference>
<evidence type="ECO:0000313" key="3">
    <source>
        <dbReference type="Proteomes" id="UP000016761"/>
    </source>
</evidence>
<dbReference type="STRING" id="1354303.M917_2290"/>
<name>U4T887_9GAMM</name>
<evidence type="ECO:0000256" key="1">
    <source>
        <dbReference type="SAM" id="Phobius"/>
    </source>
</evidence>
<keyword evidence="1" id="KW-1133">Transmembrane helix</keyword>
<sequence length="58" mass="5839">MKLPFNFNTSKTDLKVGGGMSQKGADIAGIILASSGLIVALAVAAALIILAIAQLNRA</sequence>
<organism evidence="2 3">
    <name type="scientific">Psychrobacter aquaticus CMS 56</name>
    <dbReference type="NCBI Taxonomy" id="1354303"/>
    <lineage>
        <taxon>Bacteria</taxon>
        <taxon>Pseudomonadati</taxon>
        <taxon>Pseudomonadota</taxon>
        <taxon>Gammaproteobacteria</taxon>
        <taxon>Moraxellales</taxon>
        <taxon>Moraxellaceae</taxon>
        <taxon>Psychrobacter</taxon>
    </lineage>
</organism>
<reference evidence="2 3" key="1">
    <citation type="journal article" date="2013" name="Genome Announc.">
        <title>Draft Genome Sequence of Psychrobacter aquaticus Strain CMS 56T, Isolated from a Cyanobacterial Mat Sample Collected from Water Bodies in the McMurdo Dry Valley Region of Antarctica.</title>
        <authorList>
            <person name="Reddy G.S."/>
            <person name="Ara S."/>
            <person name="Singh A."/>
            <person name="Kumar Pinnaka A."/>
            <person name="Shivaji S."/>
        </authorList>
    </citation>
    <scope>NUCLEOTIDE SEQUENCE [LARGE SCALE GENOMIC DNA]</scope>
    <source>
        <strain evidence="2 3">CMS 56</strain>
    </source>
</reference>
<gene>
    <name evidence="2" type="ORF">M917_2290</name>
</gene>
<keyword evidence="3" id="KW-1185">Reference proteome</keyword>
<protein>
    <submittedName>
        <fullName evidence="2">Uncharacterized protein</fullName>
    </submittedName>
</protein>
<dbReference type="EMBL" id="AUSW01000034">
    <property type="protein sequence ID" value="ERL54944.1"/>
    <property type="molecule type" value="Genomic_DNA"/>
</dbReference>
<comment type="caution">
    <text evidence="2">The sequence shown here is derived from an EMBL/GenBank/DDBJ whole genome shotgun (WGS) entry which is preliminary data.</text>
</comment>
<accession>U4T887</accession>
<dbReference type="AlphaFoldDB" id="U4T887"/>
<dbReference type="PATRIC" id="fig|1354303.4.peg.2256"/>
<keyword evidence="1" id="KW-0812">Transmembrane</keyword>
<keyword evidence="1" id="KW-0472">Membrane</keyword>
<feature type="transmembrane region" description="Helical" evidence="1">
    <location>
        <begin position="27"/>
        <end position="53"/>
    </location>
</feature>
<proteinExistence type="predicted"/>
<evidence type="ECO:0000313" key="2">
    <source>
        <dbReference type="EMBL" id="ERL54944.1"/>
    </source>
</evidence>